<proteinExistence type="predicted"/>
<evidence type="ECO:0000256" key="1">
    <source>
        <dbReference type="SAM" id="MobiDB-lite"/>
    </source>
</evidence>
<feature type="compositionally biased region" description="Pro residues" evidence="1">
    <location>
        <begin position="52"/>
        <end position="66"/>
    </location>
</feature>
<dbReference type="EMBL" id="BARW01029337">
    <property type="protein sequence ID" value="GAJ08359.1"/>
    <property type="molecule type" value="Genomic_DNA"/>
</dbReference>
<feature type="region of interest" description="Disordered" evidence="1">
    <location>
        <begin position="28"/>
        <end position="66"/>
    </location>
</feature>
<protein>
    <submittedName>
        <fullName evidence="2">Uncharacterized protein</fullName>
    </submittedName>
</protein>
<feature type="non-terminal residue" evidence="2">
    <location>
        <position position="1"/>
    </location>
</feature>
<accession>X1TSW7</accession>
<evidence type="ECO:0000313" key="2">
    <source>
        <dbReference type="EMBL" id="GAJ08359.1"/>
    </source>
</evidence>
<comment type="caution">
    <text evidence="2">The sequence shown here is derived from an EMBL/GenBank/DDBJ whole genome shotgun (WGS) entry which is preliminary data.</text>
</comment>
<reference evidence="2" key="1">
    <citation type="journal article" date="2014" name="Front. Microbiol.">
        <title>High frequency of phylogenetically diverse reductive dehalogenase-homologous genes in deep subseafloor sedimentary metagenomes.</title>
        <authorList>
            <person name="Kawai M."/>
            <person name="Futagami T."/>
            <person name="Toyoda A."/>
            <person name="Takaki Y."/>
            <person name="Nishi S."/>
            <person name="Hori S."/>
            <person name="Arai W."/>
            <person name="Tsubouchi T."/>
            <person name="Morono Y."/>
            <person name="Uchiyama I."/>
            <person name="Ito T."/>
            <person name="Fujiyama A."/>
            <person name="Inagaki F."/>
            <person name="Takami H."/>
        </authorList>
    </citation>
    <scope>NUCLEOTIDE SEQUENCE</scope>
    <source>
        <strain evidence="2">Expedition CK06-06</strain>
    </source>
</reference>
<sequence>LGYWNYGFGYYVMLSETIYQATNGKVDCSKTTRSNKLPNLEQISKSSTMSIPPSPIAPSTPNPAQS</sequence>
<feature type="compositionally biased region" description="Polar residues" evidence="1">
    <location>
        <begin position="28"/>
        <end position="37"/>
    </location>
</feature>
<name>X1TSW7_9ZZZZ</name>
<gene>
    <name evidence="2" type="ORF">S12H4_47165</name>
</gene>
<organism evidence="2">
    <name type="scientific">marine sediment metagenome</name>
    <dbReference type="NCBI Taxonomy" id="412755"/>
    <lineage>
        <taxon>unclassified sequences</taxon>
        <taxon>metagenomes</taxon>
        <taxon>ecological metagenomes</taxon>
    </lineage>
</organism>
<dbReference type="AlphaFoldDB" id="X1TSW7"/>